<sequence length="34" mass="3855">MNKLLTKAYALYIIMFNGTGSSTEQYYISTESCL</sequence>
<protein>
    <submittedName>
        <fullName evidence="1">Uncharacterized protein</fullName>
    </submittedName>
</protein>
<evidence type="ECO:0000313" key="1">
    <source>
        <dbReference type="EMBL" id="DAE07436.1"/>
    </source>
</evidence>
<reference evidence="1" key="1">
    <citation type="journal article" date="2021" name="Proc. Natl. Acad. Sci. U.S.A.">
        <title>A Catalog of Tens of Thousands of Viruses from Human Metagenomes Reveals Hidden Associations with Chronic Diseases.</title>
        <authorList>
            <person name="Tisza M.J."/>
            <person name="Buck C.B."/>
        </authorList>
    </citation>
    <scope>NUCLEOTIDE SEQUENCE</scope>
    <source>
        <strain evidence="1">CtRcp9</strain>
    </source>
</reference>
<accession>A0A8S5PML7</accession>
<dbReference type="EMBL" id="BK015450">
    <property type="protein sequence ID" value="DAE07436.1"/>
    <property type="molecule type" value="Genomic_DNA"/>
</dbReference>
<name>A0A8S5PML7_9CAUD</name>
<proteinExistence type="predicted"/>
<organism evidence="1">
    <name type="scientific">Siphoviridae sp. ctRcp9</name>
    <dbReference type="NCBI Taxonomy" id="2825504"/>
    <lineage>
        <taxon>Viruses</taxon>
        <taxon>Duplodnaviria</taxon>
        <taxon>Heunggongvirae</taxon>
        <taxon>Uroviricota</taxon>
        <taxon>Caudoviricetes</taxon>
    </lineage>
</organism>